<dbReference type="CDD" id="cd00118">
    <property type="entry name" value="LysM"/>
    <property type="match status" value="2"/>
</dbReference>
<dbReference type="Pfam" id="PF01476">
    <property type="entry name" value="LysM"/>
    <property type="match status" value="2"/>
</dbReference>
<comment type="caution">
    <text evidence="4">The sequence shown here is derived from an EMBL/GenBank/DDBJ whole genome shotgun (WGS) entry which is preliminary data.</text>
</comment>
<dbReference type="GO" id="GO:0016798">
    <property type="term" value="F:hydrolase activity, acting on glycosyl bonds"/>
    <property type="evidence" value="ECO:0007669"/>
    <property type="project" value="UniProtKB-KW"/>
</dbReference>
<dbReference type="PROSITE" id="PS51910">
    <property type="entry name" value="GH18_2"/>
    <property type="match status" value="1"/>
</dbReference>
<evidence type="ECO:0000259" key="3">
    <source>
        <dbReference type="PROSITE" id="PS51910"/>
    </source>
</evidence>
<dbReference type="PROSITE" id="PS51782">
    <property type="entry name" value="LYSM"/>
    <property type="match status" value="2"/>
</dbReference>
<gene>
    <name evidence="4" type="ORF">GWK17_11455</name>
</gene>
<dbReference type="Gene3D" id="3.10.50.10">
    <property type="match status" value="1"/>
</dbReference>
<keyword evidence="1" id="KW-0326">Glycosidase</keyword>
<name>A0A846TPF8_9BACI</name>
<dbReference type="Gene3D" id="3.10.350.10">
    <property type="entry name" value="LysM domain"/>
    <property type="match status" value="2"/>
</dbReference>
<dbReference type="EMBL" id="JAAVUM010000007">
    <property type="protein sequence ID" value="NKE06075.1"/>
    <property type="molecule type" value="Genomic_DNA"/>
</dbReference>
<reference evidence="4 5" key="1">
    <citation type="submission" date="2020-03" db="EMBL/GenBank/DDBJ databases">
        <authorList>
            <person name="Sun Q."/>
        </authorList>
    </citation>
    <scope>NUCLEOTIDE SEQUENCE [LARGE SCALE GENOMIC DNA]</scope>
    <source>
        <strain evidence="4 5">KACC 21451</strain>
    </source>
</reference>
<dbReference type="AlphaFoldDB" id="A0A846TPF8"/>
<dbReference type="Proteomes" id="UP000587942">
    <property type="component" value="Unassembled WGS sequence"/>
</dbReference>
<organism evidence="4 5">
    <name type="scientific">Mesobacillus selenatarsenatis</name>
    <dbReference type="NCBI Taxonomy" id="388741"/>
    <lineage>
        <taxon>Bacteria</taxon>
        <taxon>Bacillati</taxon>
        <taxon>Bacillota</taxon>
        <taxon>Bacilli</taxon>
        <taxon>Bacillales</taxon>
        <taxon>Bacillaceae</taxon>
        <taxon>Mesobacillus</taxon>
    </lineage>
</organism>
<dbReference type="SUPFAM" id="SSF54106">
    <property type="entry name" value="LysM domain"/>
    <property type="match status" value="2"/>
</dbReference>
<feature type="domain" description="GH18" evidence="3">
    <location>
        <begin position="106"/>
        <end position="421"/>
    </location>
</feature>
<dbReference type="InterPro" id="IPR001223">
    <property type="entry name" value="Glyco_hydro18_cat"/>
</dbReference>
<sequence length="421" mass="46972">MTVHVVRSGENLWAIARTYGVSIQSIVDVNGLPSTTLIIPGLALYIPDQQPIIRYYKIKAGDTLWRISLQFRTSVSSIVSANPGLDPNNLYIGQNINIPSPVQPQFSTLGFIVPGSSPTFLADLDKMAPHLTFIAVAAFSFTKEGYAYVLGDDGPIVRRCQELNIIPLLLIQNTTSAGFSKELAGNVLGTPIYRRNLVASLVNLANQRGYAGISVDLEFIPPPQREDFNSFLRELKEAMGNLILHVNVHAKTEDIPTNPIIGAYDYQSIGEIADIVAVMTIDYGYPGGPPDPVSPLWWIALVVRYSLTLIPREKLQIGLPLYGHDKVVSTNQYRALSVLDAQNLAISTGAVIRFDAAARAPWFRYWKGAEEHIVWFEDIRSYVEKYRLIDLYELYGATYWQLSLKAPQNWAYLDKVDVLKR</sequence>
<accession>A0A846TPF8</accession>
<dbReference type="InterPro" id="IPR011583">
    <property type="entry name" value="Chitinase_II/V-like_cat"/>
</dbReference>
<dbReference type="InterPro" id="IPR029070">
    <property type="entry name" value="Chitinase_insertion_sf"/>
</dbReference>
<dbReference type="RefSeq" id="WP_167832510.1">
    <property type="nucleotide sequence ID" value="NZ_JAAVUM010000007.1"/>
</dbReference>
<dbReference type="Gene3D" id="3.20.20.80">
    <property type="entry name" value="Glycosidases"/>
    <property type="match status" value="1"/>
</dbReference>
<dbReference type="SMART" id="SM00257">
    <property type="entry name" value="LysM"/>
    <property type="match status" value="2"/>
</dbReference>
<dbReference type="GO" id="GO:0008061">
    <property type="term" value="F:chitin binding"/>
    <property type="evidence" value="ECO:0007669"/>
    <property type="project" value="InterPro"/>
</dbReference>
<evidence type="ECO:0000313" key="5">
    <source>
        <dbReference type="Proteomes" id="UP000587942"/>
    </source>
</evidence>
<dbReference type="SUPFAM" id="SSF51445">
    <property type="entry name" value="(Trans)glycosidases"/>
    <property type="match status" value="1"/>
</dbReference>
<protein>
    <submittedName>
        <fullName evidence="4">LysM peptidoglycan-binding domain-containing protein</fullName>
    </submittedName>
</protein>
<proteinExistence type="predicted"/>
<dbReference type="PANTHER" id="PTHR46066">
    <property type="entry name" value="CHITINASE DOMAIN-CONTAINING PROTEIN 1 FAMILY MEMBER"/>
    <property type="match status" value="1"/>
</dbReference>
<dbReference type="PANTHER" id="PTHR46066:SF2">
    <property type="entry name" value="CHITINASE DOMAIN-CONTAINING PROTEIN 1"/>
    <property type="match status" value="1"/>
</dbReference>
<keyword evidence="1" id="KW-0378">Hydrolase</keyword>
<evidence type="ECO:0000259" key="2">
    <source>
        <dbReference type="PROSITE" id="PS51782"/>
    </source>
</evidence>
<dbReference type="GO" id="GO:0005975">
    <property type="term" value="P:carbohydrate metabolic process"/>
    <property type="evidence" value="ECO:0007669"/>
    <property type="project" value="InterPro"/>
</dbReference>
<dbReference type="GO" id="GO:0070492">
    <property type="term" value="F:oligosaccharide binding"/>
    <property type="evidence" value="ECO:0007669"/>
    <property type="project" value="TreeGrafter"/>
</dbReference>
<feature type="domain" description="LysM" evidence="2">
    <location>
        <begin position="54"/>
        <end position="98"/>
    </location>
</feature>
<evidence type="ECO:0000313" key="4">
    <source>
        <dbReference type="EMBL" id="NKE06075.1"/>
    </source>
</evidence>
<dbReference type="GO" id="GO:0012505">
    <property type="term" value="C:endomembrane system"/>
    <property type="evidence" value="ECO:0007669"/>
    <property type="project" value="TreeGrafter"/>
</dbReference>
<feature type="domain" description="LysM" evidence="2">
    <location>
        <begin position="2"/>
        <end position="46"/>
    </location>
</feature>
<dbReference type="InterPro" id="IPR036779">
    <property type="entry name" value="LysM_dom_sf"/>
</dbReference>
<dbReference type="InterPro" id="IPR017853">
    <property type="entry name" value="GH"/>
</dbReference>
<dbReference type="SMART" id="SM00636">
    <property type="entry name" value="Glyco_18"/>
    <property type="match status" value="1"/>
</dbReference>
<evidence type="ECO:0000256" key="1">
    <source>
        <dbReference type="ARBA" id="ARBA00023295"/>
    </source>
</evidence>
<dbReference type="InterPro" id="IPR018392">
    <property type="entry name" value="LysM"/>
</dbReference>
<dbReference type="Pfam" id="PF00704">
    <property type="entry name" value="Glyco_hydro_18"/>
    <property type="match status" value="1"/>
</dbReference>